<dbReference type="Proteomes" id="UP000195880">
    <property type="component" value="Chromosome"/>
</dbReference>
<feature type="transmembrane region" description="Helical" evidence="1">
    <location>
        <begin position="90"/>
        <end position="109"/>
    </location>
</feature>
<dbReference type="Pfam" id="PF11188">
    <property type="entry name" value="DUF2975"/>
    <property type="match status" value="1"/>
</dbReference>
<gene>
    <name evidence="3" type="ORF">SMD44_06809</name>
</gene>
<sequence>MNTRLTKTLASVTLLLAVLSGLAFIGTAITHMADDGAVCVETGFWANTEVAPDSLPIGKGVEATGSGTRLCQDDPSVGQRAADLGGELPWLLFGSVVLLLFSRLLDAVVDKGPFTETVARRLSTLGWVVTAGVPLASLVVGSSRSWLVGSMAPVAGSGLEMSGTLELVLAGLAAVVMGKIMREGVRMREDLEGTI</sequence>
<proteinExistence type="predicted"/>
<name>A0A1Z1WLS0_9ACTN</name>
<dbReference type="EMBL" id="CP021748">
    <property type="protein sequence ID" value="ARX87328.1"/>
    <property type="molecule type" value="Genomic_DNA"/>
</dbReference>
<dbReference type="InterPro" id="IPR021354">
    <property type="entry name" value="DUF2975"/>
</dbReference>
<evidence type="ECO:0000313" key="3">
    <source>
        <dbReference type="EMBL" id="ARX87328.1"/>
    </source>
</evidence>
<dbReference type="RefSeq" id="WP_030360096.1">
    <property type="nucleotide sequence ID" value="NZ_CP021748.1"/>
</dbReference>
<keyword evidence="1" id="KW-1133">Transmembrane helix</keyword>
<accession>A0A1Z1WLS0</accession>
<keyword evidence="1" id="KW-0812">Transmembrane</keyword>
<dbReference type="AlphaFoldDB" id="A0A1Z1WLS0"/>
<keyword evidence="1" id="KW-0472">Membrane</keyword>
<keyword evidence="2" id="KW-0732">Signal</keyword>
<dbReference type="KEGG" id="salf:SMD44_06809"/>
<keyword evidence="4" id="KW-1185">Reference proteome</keyword>
<reference evidence="3 4" key="1">
    <citation type="submission" date="2017-05" db="EMBL/GenBank/DDBJ databases">
        <title>Streptomyces alboflavus Genome sequencing and assembly.</title>
        <authorList>
            <person name="Wang Y."/>
            <person name="Du B."/>
            <person name="Ding Y."/>
            <person name="Liu H."/>
            <person name="Hou Q."/>
            <person name="Liu K."/>
            <person name="Wang C."/>
            <person name="Yao L."/>
        </authorList>
    </citation>
    <scope>NUCLEOTIDE SEQUENCE [LARGE SCALE GENOMIC DNA]</scope>
    <source>
        <strain evidence="3 4">MDJK44</strain>
    </source>
</reference>
<dbReference type="STRING" id="67267.GCA_000716675_03190"/>
<protein>
    <submittedName>
        <fullName evidence="3">Protein TPRXL</fullName>
    </submittedName>
</protein>
<feature type="transmembrane region" description="Helical" evidence="1">
    <location>
        <begin position="121"/>
        <end position="141"/>
    </location>
</feature>
<organism evidence="3 4">
    <name type="scientific">Streptomyces alboflavus</name>
    <dbReference type="NCBI Taxonomy" id="67267"/>
    <lineage>
        <taxon>Bacteria</taxon>
        <taxon>Bacillati</taxon>
        <taxon>Actinomycetota</taxon>
        <taxon>Actinomycetes</taxon>
        <taxon>Kitasatosporales</taxon>
        <taxon>Streptomycetaceae</taxon>
        <taxon>Streptomyces</taxon>
    </lineage>
</organism>
<evidence type="ECO:0000256" key="2">
    <source>
        <dbReference type="SAM" id="SignalP"/>
    </source>
</evidence>
<dbReference type="OrthoDB" id="3524886at2"/>
<evidence type="ECO:0000313" key="4">
    <source>
        <dbReference type="Proteomes" id="UP000195880"/>
    </source>
</evidence>
<feature type="transmembrane region" description="Helical" evidence="1">
    <location>
        <begin position="161"/>
        <end position="178"/>
    </location>
</feature>
<feature type="chain" id="PRO_5039375225" evidence="2">
    <location>
        <begin position="26"/>
        <end position="195"/>
    </location>
</feature>
<feature type="signal peptide" evidence="2">
    <location>
        <begin position="1"/>
        <end position="25"/>
    </location>
</feature>
<evidence type="ECO:0000256" key="1">
    <source>
        <dbReference type="SAM" id="Phobius"/>
    </source>
</evidence>